<comment type="caution">
    <text evidence="1">The sequence shown here is derived from an EMBL/GenBank/DDBJ whole genome shotgun (WGS) entry which is preliminary data.</text>
</comment>
<protein>
    <recommendedName>
        <fullName evidence="3">Copper chaperone PCu(A)C</fullName>
    </recommendedName>
</protein>
<gene>
    <name evidence="1" type="ORF">HLB44_35045</name>
</gene>
<name>A0ABX2EU13_9BURK</name>
<dbReference type="Proteomes" id="UP000737171">
    <property type="component" value="Unassembled WGS sequence"/>
</dbReference>
<proteinExistence type="predicted"/>
<accession>A0ABX2EU13</accession>
<evidence type="ECO:0000313" key="2">
    <source>
        <dbReference type="Proteomes" id="UP000737171"/>
    </source>
</evidence>
<organism evidence="1 2">
    <name type="scientific">Pseudaquabacterium terrae</name>
    <dbReference type="NCBI Taxonomy" id="2732868"/>
    <lineage>
        <taxon>Bacteria</taxon>
        <taxon>Pseudomonadati</taxon>
        <taxon>Pseudomonadota</taxon>
        <taxon>Betaproteobacteria</taxon>
        <taxon>Burkholderiales</taxon>
        <taxon>Sphaerotilaceae</taxon>
        <taxon>Pseudaquabacterium</taxon>
    </lineage>
</organism>
<reference evidence="1 2" key="1">
    <citation type="submission" date="2020-05" db="EMBL/GenBank/DDBJ databases">
        <title>Aquincola sp. isolate from soil.</title>
        <authorList>
            <person name="Han J."/>
            <person name="Kim D.-U."/>
        </authorList>
    </citation>
    <scope>NUCLEOTIDE SEQUENCE [LARGE SCALE GENOMIC DNA]</scope>
    <source>
        <strain evidence="1 2">S2</strain>
    </source>
</reference>
<keyword evidence="2" id="KW-1185">Reference proteome</keyword>
<evidence type="ECO:0000313" key="1">
    <source>
        <dbReference type="EMBL" id="NRF72214.1"/>
    </source>
</evidence>
<sequence>MRPAVGCALAPPDLEGNRAFQVRWSGPAGAGDRIVLVDPQGSSRAASLLSHAIATGTTAANLRAPAQSGEFDVLFRMAQGIALAGQRLTVAMEPIVLRVPGPAKAGKPFQVQFTGDHRAARG</sequence>
<dbReference type="RefSeq" id="WP_173135032.1">
    <property type="nucleotide sequence ID" value="NZ_JABRWJ010000020.1"/>
</dbReference>
<evidence type="ECO:0008006" key="3">
    <source>
        <dbReference type="Google" id="ProtNLM"/>
    </source>
</evidence>
<dbReference type="EMBL" id="JABRWJ010000020">
    <property type="protein sequence ID" value="NRF72214.1"/>
    <property type="molecule type" value="Genomic_DNA"/>
</dbReference>